<dbReference type="Proteomes" id="UP000002215">
    <property type="component" value="Chromosome"/>
</dbReference>
<evidence type="ECO:0000313" key="2">
    <source>
        <dbReference type="EMBL" id="ACU60745.1"/>
    </source>
</evidence>
<sequence length="43" mass="4439">MLYCLPFLYSRSVNDLIGAGLPFVGAAVIAGTGLIALSNLAKK</sequence>
<keyword evidence="1" id="KW-0812">Transmembrane</keyword>
<proteinExistence type="predicted"/>
<dbReference type="KEGG" id="cpi:Cpin_3278"/>
<keyword evidence="1" id="KW-1133">Transmembrane helix</keyword>
<evidence type="ECO:0000256" key="1">
    <source>
        <dbReference type="SAM" id="Phobius"/>
    </source>
</evidence>
<dbReference type="AlphaFoldDB" id="A0A979G4T7"/>
<keyword evidence="1" id="KW-0472">Membrane</keyword>
<organism evidence="2 3">
    <name type="scientific">Chitinophaga pinensis (strain ATCC 43595 / DSM 2588 / LMG 13176 / NBRC 15968 / NCIMB 11800 / UQM 2034)</name>
    <dbReference type="NCBI Taxonomy" id="485918"/>
    <lineage>
        <taxon>Bacteria</taxon>
        <taxon>Pseudomonadati</taxon>
        <taxon>Bacteroidota</taxon>
        <taxon>Chitinophagia</taxon>
        <taxon>Chitinophagales</taxon>
        <taxon>Chitinophagaceae</taxon>
        <taxon>Chitinophaga</taxon>
    </lineage>
</organism>
<reference evidence="3" key="1">
    <citation type="submission" date="2009-08" db="EMBL/GenBank/DDBJ databases">
        <title>The complete genome of Chitinophaga pinensis DSM 2588.</title>
        <authorList>
            <consortium name="US DOE Joint Genome Institute (JGI-PGF)"/>
            <person name="Lucas S."/>
            <person name="Copeland A."/>
            <person name="Lapidus A."/>
            <person name="Glavina del Rio T."/>
            <person name="Dalin E."/>
            <person name="Tice H."/>
            <person name="Bruce D."/>
            <person name="Goodwin L."/>
            <person name="Pitluck S."/>
            <person name="Kyrpides N."/>
            <person name="Mavromatis K."/>
            <person name="Ivanova N."/>
            <person name="Mikhailova N."/>
            <person name="Sims D."/>
            <person name="Meinche L."/>
            <person name="Brettin T."/>
            <person name="Detter J.C."/>
            <person name="Han C."/>
            <person name="Larimer F."/>
            <person name="Land M."/>
            <person name="Hauser L."/>
            <person name="Markowitz V."/>
            <person name="Cheng J.-F."/>
            <person name="Hugenholtz P."/>
            <person name="Woyke T."/>
            <person name="Wu D."/>
            <person name="Spring S."/>
            <person name="Klenk H.-P."/>
            <person name="Eisen J.A."/>
        </authorList>
    </citation>
    <scope>NUCLEOTIDE SEQUENCE [LARGE SCALE GENOMIC DNA]</scope>
    <source>
        <strain evidence="3">ATCC 43595 / DSM 2588 / LMG 13176 / NBRC 15968 / NCIMB 11800 / UQM 2034</strain>
    </source>
</reference>
<gene>
    <name evidence="2" type="ordered locus">Cpin_3278</name>
</gene>
<feature type="transmembrane region" description="Helical" evidence="1">
    <location>
        <begin position="16"/>
        <end position="37"/>
    </location>
</feature>
<protein>
    <submittedName>
        <fullName evidence="2">Uncharacterized protein</fullName>
    </submittedName>
</protein>
<accession>A0A979G4T7</accession>
<reference evidence="2 3" key="2">
    <citation type="journal article" date="2010" name="Stand. Genomic Sci.">
        <title>Complete genome sequence of Chitinophaga pinensis type strain (UQM 2034).</title>
        <authorList>
            <person name="Glavina Del Rio T."/>
            <person name="Abt B."/>
            <person name="Spring S."/>
            <person name="Lapidus A."/>
            <person name="Nolan M."/>
            <person name="Tice H."/>
            <person name="Copeland A."/>
            <person name="Cheng J.F."/>
            <person name="Chen F."/>
            <person name="Bruce D."/>
            <person name="Goodwin L."/>
            <person name="Pitluck S."/>
            <person name="Ivanova N."/>
            <person name="Mavromatis K."/>
            <person name="Mikhailova N."/>
            <person name="Pati A."/>
            <person name="Chen A."/>
            <person name="Palaniappan K."/>
            <person name="Land M."/>
            <person name="Hauser L."/>
            <person name="Chang Y.J."/>
            <person name="Jeffries C.D."/>
            <person name="Chain P."/>
            <person name="Saunders E."/>
            <person name="Detter J.C."/>
            <person name="Brettin T."/>
            <person name="Rohde M."/>
            <person name="Goker M."/>
            <person name="Bristow J."/>
            <person name="Eisen J.A."/>
            <person name="Markowitz V."/>
            <person name="Hugenholtz P."/>
            <person name="Kyrpides N.C."/>
            <person name="Klenk H.P."/>
            <person name="Lucas S."/>
        </authorList>
    </citation>
    <scope>NUCLEOTIDE SEQUENCE [LARGE SCALE GENOMIC DNA]</scope>
    <source>
        <strain evidence="3">ATCC 43595 / DSM 2588 / LMG 13176 / NBRC 15968 / NCIMB 11800 / UQM 2034</strain>
    </source>
</reference>
<dbReference type="EMBL" id="CP001699">
    <property type="protein sequence ID" value="ACU60745.1"/>
    <property type="molecule type" value="Genomic_DNA"/>
</dbReference>
<evidence type="ECO:0000313" key="3">
    <source>
        <dbReference type="Proteomes" id="UP000002215"/>
    </source>
</evidence>
<name>A0A979G4T7_CHIPD</name>